<protein>
    <submittedName>
        <fullName evidence="4">MCE-family protein</fullName>
    </submittedName>
</protein>
<dbReference type="OrthoDB" id="3460188at2"/>
<reference evidence="4 7" key="1">
    <citation type="submission" date="2017-02" db="EMBL/GenBank/DDBJ databases">
        <title>Mycobacterium kansasii genomes.</title>
        <authorList>
            <person name="Borowka P."/>
            <person name="Strapagiel D."/>
            <person name="Marciniak B."/>
            <person name="Lach J."/>
            <person name="Bakula Z."/>
            <person name="Van Ingen J."/>
            <person name="Safianowska A."/>
            <person name="Brzostek A."/>
            <person name="Dziadek J."/>
            <person name="Jagielski T."/>
        </authorList>
    </citation>
    <scope>NUCLEOTIDE SEQUENCE [LARGE SCALE GENOMIC DNA]</scope>
    <source>
        <strain evidence="4 7">12MK</strain>
    </source>
</reference>
<dbReference type="Proteomes" id="UP000192335">
    <property type="component" value="Unassembled WGS sequence"/>
</dbReference>
<accession>A0A1X0L7B4</accession>
<dbReference type="GeneID" id="66597582"/>
<sequence>MTKNLGPGPLHRSETASAARPVAASPGRHFGVRSYVRPVAGLATVVVVSGIAAVAVGLFQGSFTDTVPVTVVSPRAGLVMNPDAKVKMRGVEVGKVASIESRPDGKAVLQLAMQPSQMHLIPSNVLVDIASTTVFGAKFVELVPPENPSPRPLRAGDVLEGQHVTVEINTVFQQLTSVLNSIDPAKLNETLGAIASAVNGRGHEIGQMLSDLDHFLATQDPSLPALRHDLEMLPAVSNAYADASQDLVTTADNAIRISKTIVDEQRNLDAFLISSIGLADMGNDVIGGNRQALTDVLHLLVPTTNLTNEYHQALYCGLAGSLVNLHAPPLPTPGVLVLVGFEWGAERYRYPVNLPKVAATGGPQCWDLPVVPFDVAPPFVVADVGANPWQYGNPHLLLNSDALKQLLYGPLDGPPRNTMQIGQPG</sequence>
<dbReference type="EMBL" id="UPHM01000119">
    <property type="protein sequence ID" value="VAZ99079.1"/>
    <property type="molecule type" value="Genomic_DNA"/>
</dbReference>
<dbReference type="RefSeq" id="WP_082275524.1">
    <property type="nucleotide sequence ID" value="NZ_CADEAW010000057.1"/>
</dbReference>
<evidence type="ECO:0000313" key="7">
    <source>
        <dbReference type="Proteomes" id="UP000192335"/>
    </source>
</evidence>
<evidence type="ECO:0000313" key="5">
    <source>
        <dbReference type="EMBL" id="VAZ85693.1"/>
    </source>
</evidence>
<evidence type="ECO:0000259" key="2">
    <source>
        <dbReference type="Pfam" id="PF02470"/>
    </source>
</evidence>
<dbReference type="AlphaFoldDB" id="A0A1X0L7B4"/>
<dbReference type="Pfam" id="PF02470">
    <property type="entry name" value="MlaD"/>
    <property type="match status" value="1"/>
</dbReference>
<dbReference type="GO" id="GO:0005576">
    <property type="term" value="C:extracellular region"/>
    <property type="evidence" value="ECO:0007669"/>
    <property type="project" value="TreeGrafter"/>
</dbReference>
<organism evidence="4 7">
    <name type="scientific">Mycobacterium persicum</name>
    <dbReference type="NCBI Taxonomy" id="1487726"/>
    <lineage>
        <taxon>Bacteria</taxon>
        <taxon>Bacillati</taxon>
        <taxon>Actinomycetota</taxon>
        <taxon>Actinomycetes</taxon>
        <taxon>Mycobacteriales</taxon>
        <taxon>Mycobacteriaceae</taxon>
        <taxon>Mycobacterium</taxon>
    </lineage>
</organism>
<dbReference type="GO" id="GO:0051701">
    <property type="term" value="P:biological process involved in interaction with host"/>
    <property type="evidence" value="ECO:0007669"/>
    <property type="project" value="TreeGrafter"/>
</dbReference>
<dbReference type="PANTHER" id="PTHR33371:SF19">
    <property type="entry name" value="MCE-FAMILY PROTEIN MCE4A"/>
    <property type="match status" value="1"/>
</dbReference>
<evidence type="ECO:0000313" key="6">
    <source>
        <dbReference type="EMBL" id="VAZ99079.1"/>
    </source>
</evidence>
<evidence type="ECO:0000313" key="8">
    <source>
        <dbReference type="Proteomes" id="UP000271464"/>
    </source>
</evidence>
<evidence type="ECO:0000256" key="1">
    <source>
        <dbReference type="SAM" id="MobiDB-lite"/>
    </source>
</evidence>
<dbReference type="InterPro" id="IPR052336">
    <property type="entry name" value="MlaD_Phospholipid_Transporter"/>
</dbReference>
<reference evidence="8 9" key="2">
    <citation type="submission" date="2018-09" db="EMBL/GenBank/DDBJ databases">
        <authorList>
            <person name="Tagini F."/>
        </authorList>
    </citation>
    <scope>NUCLEOTIDE SEQUENCE [LARGE SCALE GENOMIC DNA]</scope>
    <source>
        <strain evidence="6 8">MK4</strain>
        <strain evidence="5 9">MK42</strain>
    </source>
</reference>
<evidence type="ECO:0000313" key="4">
    <source>
        <dbReference type="EMBL" id="ORC06838.1"/>
    </source>
</evidence>
<keyword evidence="8" id="KW-1185">Reference proteome</keyword>
<dbReference type="InterPro" id="IPR003399">
    <property type="entry name" value="Mce/MlaD"/>
</dbReference>
<feature type="region of interest" description="Disordered" evidence="1">
    <location>
        <begin position="1"/>
        <end position="23"/>
    </location>
</feature>
<dbReference type="PANTHER" id="PTHR33371">
    <property type="entry name" value="INTERMEMBRANE PHOSPHOLIPID TRANSPORT SYSTEM BINDING PROTEIN MLAD-RELATED"/>
    <property type="match status" value="1"/>
</dbReference>
<dbReference type="Proteomes" id="UP000279331">
    <property type="component" value="Unassembled WGS sequence"/>
</dbReference>
<feature type="domain" description="Mce/MlaD" evidence="2">
    <location>
        <begin position="66"/>
        <end position="145"/>
    </location>
</feature>
<dbReference type="Proteomes" id="UP000271464">
    <property type="component" value="Unassembled WGS sequence"/>
</dbReference>
<comment type="caution">
    <text evidence="4">The sequence shown here is derived from an EMBL/GenBank/DDBJ whole genome shotgun (WGS) entry which is preliminary data.</text>
</comment>
<dbReference type="InterPro" id="IPR005693">
    <property type="entry name" value="Mce"/>
</dbReference>
<evidence type="ECO:0000313" key="9">
    <source>
        <dbReference type="Proteomes" id="UP000279331"/>
    </source>
</evidence>
<name>A0A1X0L7B4_9MYCO</name>
<dbReference type="EMBL" id="UPHL01000130">
    <property type="protein sequence ID" value="VAZ85693.1"/>
    <property type="molecule type" value="Genomic_DNA"/>
</dbReference>
<dbReference type="Pfam" id="PF11887">
    <property type="entry name" value="Mce4_CUP1"/>
    <property type="match status" value="1"/>
</dbReference>
<feature type="domain" description="Mammalian cell entry C-terminal" evidence="3">
    <location>
        <begin position="149"/>
        <end position="363"/>
    </location>
</feature>
<proteinExistence type="predicted"/>
<evidence type="ECO:0000259" key="3">
    <source>
        <dbReference type="Pfam" id="PF11887"/>
    </source>
</evidence>
<dbReference type="EMBL" id="MWQA01000001">
    <property type="protein sequence ID" value="ORC06838.1"/>
    <property type="molecule type" value="Genomic_DNA"/>
</dbReference>
<dbReference type="InterPro" id="IPR024516">
    <property type="entry name" value="Mce_C"/>
</dbReference>
<dbReference type="NCBIfam" id="TIGR00996">
    <property type="entry name" value="Mtu_fam_mce"/>
    <property type="match status" value="1"/>
</dbReference>
<gene>
    <name evidence="4" type="ORF">B4U45_09620</name>
    <name evidence="5" type="ORF">LAUMK42_04531</name>
    <name evidence="6" type="ORF">LAUMK4_04454</name>
</gene>